<keyword evidence="3" id="KW-1185">Reference proteome</keyword>
<dbReference type="Proteomes" id="UP001341840">
    <property type="component" value="Unassembled WGS sequence"/>
</dbReference>
<feature type="compositionally biased region" description="Basic and acidic residues" evidence="1">
    <location>
        <begin position="1"/>
        <end position="14"/>
    </location>
</feature>
<feature type="region of interest" description="Disordered" evidence="1">
    <location>
        <begin position="1"/>
        <end position="57"/>
    </location>
</feature>
<sequence length="57" mass="6634">KNWIRKPEKQENKEKQRRSKTENNAAKQDHSRLGVGFHHSQRLGVAHTKVQDSSTKV</sequence>
<evidence type="ECO:0000313" key="2">
    <source>
        <dbReference type="EMBL" id="MED6153189.1"/>
    </source>
</evidence>
<protein>
    <submittedName>
        <fullName evidence="2">Uncharacterized protein</fullName>
    </submittedName>
</protein>
<evidence type="ECO:0000256" key="1">
    <source>
        <dbReference type="SAM" id="MobiDB-lite"/>
    </source>
</evidence>
<gene>
    <name evidence="2" type="ORF">PIB30_099293</name>
</gene>
<reference evidence="2 3" key="1">
    <citation type="journal article" date="2023" name="Plants (Basel)">
        <title>Bridging the Gap: Combining Genomics and Transcriptomics Approaches to Understand Stylosanthes scabra, an Orphan Legume from the Brazilian Caatinga.</title>
        <authorList>
            <person name="Ferreira-Neto J.R.C."/>
            <person name="da Silva M.D."/>
            <person name="Binneck E."/>
            <person name="de Melo N.F."/>
            <person name="da Silva R.H."/>
            <person name="de Melo A.L.T.M."/>
            <person name="Pandolfi V."/>
            <person name="Bustamante F.O."/>
            <person name="Brasileiro-Vidal A.C."/>
            <person name="Benko-Iseppon A.M."/>
        </authorList>
    </citation>
    <scope>NUCLEOTIDE SEQUENCE [LARGE SCALE GENOMIC DNA]</scope>
    <source>
        <tissue evidence="2">Leaves</tissue>
    </source>
</reference>
<accession>A0ABU6TWF4</accession>
<feature type="non-terminal residue" evidence="2">
    <location>
        <position position="1"/>
    </location>
</feature>
<comment type="caution">
    <text evidence="2">The sequence shown here is derived from an EMBL/GenBank/DDBJ whole genome shotgun (WGS) entry which is preliminary data.</text>
</comment>
<name>A0ABU6TWF4_9FABA</name>
<evidence type="ECO:0000313" key="3">
    <source>
        <dbReference type="Proteomes" id="UP001341840"/>
    </source>
</evidence>
<proteinExistence type="predicted"/>
<dbReference type="EMBL" id="JASCZI010093258">
    <property type="protein sequence ID" value="MED6153189.1"/>
    <property type="molecule type" value="Genomic_DNA"/>
</dbReference>
<organism evidence="2 3">
    <name type="scientific">Stylosanthes scabra</name>
    <dbReference type="NCBI Taxonomy" id="79078"/>
    <lineage>
        <taxon>Eukaryota</taxon>
        <taxon>Viridiplantae</taxon>
        <taxon>Streptophyta</taxon>
        <taxon>Embryophyta</taxon>
        <taxon>Tracheophyta</taxon>
        <taxon>Spermatophyta</taxon>
        <taxon>Magnoliopsida</taxon>
        <taxon>eudicotyledons</taxon>
        <taxon>Gunneridae</taxon>
        <taxon>Pentapetalae</taxon>
        <taxon>rosids</taxon>
        <taxon>fabids</taxon>
        <taxon>Fabales</taxon>
        <taxon>Fabaceae</taxon>
        <taxon>Papilionoideae</taxon>
        <taxon>50 kb inversion clade</taxon>
        <taxon>dalbergioids sensu lato</taxon>
        <taxon>Dalbergieae</taxon>
        <taxon>Pterocarpus clade</taxon>
        <taxon>Stylosanthes</taxon>
    </lineage>
</organism>